<dbReference type="InterPro" id="IPR037119">
    <property type="entry name" value="Haem_oxidase_HugZ-like_sf"/>
</dbReference>
<dbReference type="AlphaFoldDB" id="A0A2W4WWX6"/>
<dbReference type="Gene3D" id="3.20.180.10">
    <property type="entry name" value="PNP-oxidase-like"/>
    <property type="match status" value="1"/>
</dbReference>
<feature type="domain" description="DUF2470" evidence="2">
    <location>
        <begin position="27"/>
        <end position="102"/>
    </location>
</feature>
<evidence type="ECO:0000313" key="4">
    <source>
        <dbReference type="Proteomes" id="UP000249794"/>
    </source>
</evidence>
<evidence type="ECO:0000256" key="1">
    <source>
        <dbReference type="SAM" id="MobiDB-lite"/>
    </source>
</evidence>
<reference evidence="4" key="1">
    <citation type="submission" date="2018-04" db="EMBL/GenBank/DDBJ databases">
        <authorList>
            <person name="Cornet L."/>
        </authorList>
    </citation>
    <scope>NUCLEOTIDE SEQUENCE [LARGE SCALE GENOMIC DNA]</scope>
</reference>
<gene>
    <name evidence="3" type="ORF">DCF15_17340</name>
</gene>
<dbReference type="EMBL" id="QBMP01000222">
    <property type="protein sequence ID" value="PZO49030.1"/>
    <property type="molecule type" value="Genomic_DNA"/>
</dbReference>
<evidence type="ECO:0000259" key="2">
    <source>
        <dbReference type="Pfam" id="PF10615"/>
    </source>
</evidence>
<name>A0A2W4WWX6_9CYAN</name>
<dbReference type="InterPro" id="IPR019595">
    <property type="entry name" value="DUF2470"/>
</dbReference>
<dbReference type="PANTHER" id="PTHR37783">
    <property type="entry name" value="MEMBRANE PROTEIN, PUTATIVE (AFU_ORTHOLOGUE AFUA_1G04315)-RELATED"/>
    <property type="match status" value="1"/>
</dbReference>
<evidence type="ECO:0000313" key="3">
    <source>
        <dbReference type="EMBL" id="PZO49030.1"/>
    </source>
</evidence>
<dbReference type="PANTHER" id="PTHR37783:SF1">
    <property type="entry name" value="MEMBRANE PROTEIN, PUTATIVE (AFU_ORTHOLOGUE AFUA_1G04315)-RELATED"/>
    <property type="match status" value="1"/>
</dbReference>
<accession>A0A2W4WWX6</accession>
<dbReference type="SUPFAM" id="SSF50475">
    <property type="entry name" value="FMN-binding split barrel"/>
    <property type="match status" value="1"/>
</dbReference>
<dbReference type="Proteomes" id="UP000249794">
    <property type="component" value="Unassembled WGS sequence"/>
</dbReference>
<sequence length="105" mass="11457">MSAAEPLEKPLEKSLEKPLGKIDPKVSDRICKHMNKDHAEAVLTYAHRYGNQPSATAATLTAIDDIGMDLTAEVNGETLPVRIAFDQPLKDATDAHHTLVAMLRP</sequence>
<comment type="caution">
    <text evidence="3">The sequence shown here is derived from an EMBL/GenBank/DDBJ whole genome shotgun (WGS) entry which is preliminary data.</text>
</comment>
<feature type="region of interest" description="Disordered" evidence="1">
    <location>
        <begin position="1"/>
        <end position="22"/>
    </location>
</feature>
<reference evidence="3 4" key="2">
    <citation type="submission" date="2018-06" db="EMBL/GenBank/DDBJ databases">
        <title>Metagenomic assembly of (sub)arctic Cyanobacteria and their associated microbiome from non-axenic cultures.</title>
        <authorList>
            <person name="Baurain D."/>
        </authorList>
    </citation>
    <scope>NUCLEOTIDE SEQUENCE [LARGE SCALE GENOMIC DNA]</scope>
    <source>
        <strain evidence="3">ULC027bin1</strain>
    </source>
</reference>
<protein>
    <submittedName>
        <fullName evidence="3">Heme iron utilization protein</fullName>
    </submittedName>
</protein>
<dbReference type="Pfam" id="PF10615">
    <property type="entry name" value="DUF2470"/>
    <property type="match status" value="1"/>
</dbReference>
<organism evidence="3 4">
    <name type="scientific">Phormidesmis priestleyi</name>
    <dbReference type="NCBI Taxonomy" id="268141"/>
    <lineage>
        <taxon>Bacteria</taxon>
        <taxon>Bacillati</taxon>
        <taxon>Cyanobacteriota</taxon>
        <taxon>Cyanophyceae</taxon>
        <taxon>Leptolyngbyales</taxon>
        <taxon>Leptolyngbyaceae</taxon>
        <taxon>Phormidesmis</taxon>
    </lineage>
</organism>
<proteinExistence type="predicted"/>